<dbReference type="SUPFAM" id="SSF53098">
    <property type="entry name" value="Ribonuclease H-like"/>
    <property type="match status" value="1"/>
</dbReference>
<proteinExistence type="predicted"/>
<dbReference type="PANTHER" id="PTHR46169:SF29">
    <property type="entry name" value="DNA REPLICATION-RELATED ELEMENT FACTOR, ISOFORM A"/>
    <property type="match status" value="1"/>
</dbReference>
<dbReference type="PANTHER" id="PTHR46169">
    <property type="entry name" value="DNA REPLICATION-RELATED ELEMENT FACTOR, ISOFORM A"/>
    <property type="match status" value="1"/>
</dbReference>
<accession>A0ABM4BJG5</accession>
<dbReference type="InterPro" id="IPR012337">
    <property type="entry name" value="RNaseH-like_sf"/>
</dbReference>
<keyword evidence="1" id="KW-1185">Reference proteome</keyword>
<protein>
    <submittedName>
        <fullName evidence="2">Uncharacterized protein LOC136078122</fullName>
    </submittedName>
</protein>
<dbReference type="InterPro" id="IPR052717">
    <property type="entry name" value="Vacuolar_transposase_reg"/>
</dbReference>
<dbReference type="Proteomes" id="UP001652625">
    <property type="component" value="Chromosome 03"/>
</dbReference>
<dbReference type="GeneID" id="136078122"/>
<organism evidence="1 2">
    <name type="scientific">Hydra vulgaris</name>
    <name type="common">Hydra</name>
    <name type="synonym">Hydra attenuata</name>
    <dbReference type="NCBI Taxonomy" id="6087"/>
    <lineage>
        <taxon>Eukaryota</taxon>
        <taxon>Metazoa</taxon>
        <taxon>Cnidaria</taxon>
        <taxon>Hydrozoa</taxon>
        <taxon>Hydroidolina</taxon>
        <taxon>Anthoathecata</taxon>
        <taxon>Aplanulata</taxon>
        <taxon>Hydridae</taxon>
        <taxon>Hydra</taxon>
    </lineage>
</organism>
<sequence>MDISLYCMVITKYGSNDKRQLIVDLDIVKYLCAGNLVFQHVSTPAFKDLLLALHPAIIIKAPSTYSRNKLPILYSNIVEAVQNVLRSDLKDVEAVGSPSDLWSSKNNEAFGLKTLLLKCIAFPEQHTADNIVNKTIALISALPFNTGCEMTSVTDSGENMLSGIKKSVKIDESFSCIAHLLHLVMVDTVKEVKDVEKVFKVCMALSAHKSTISQRRIVEACKDVLQNKIKFHKIISPCKTRWNSGLMCMDSILHLQSAQEIIACSNLITDDFLRALNRSTDQFEVIEKIVLILQFFNEFTEAVSSEKNPTSRIVIPGLFDIQEKIKKMIRPNDKLTANFISRLLSNLNKRFPDCGSGRKINALAHLVDPKFKGLLLTRIGKDDATLRDLKESSIGKYASNLNETKILSTELSHEQDLSPTEQVLFEMMGKDSNAATLYRS</sequence>
<reference evidence="2" key="1">
    <citation type="submission" date="2025-08" db="UniProtKB">
        <authorList>
            <consortium name="RefSeq"/>
        </authorList>
    </citation>
    <scope>IDENTIFICATION</scope>
</reference>
<evidence type="ECO:0000313" key="1">
    <source>
        <dbReference type="Proteomes" id="UP001652625"/>
    </source>
</evidence>
<gene>
    <name evidence="2" type="primary">LOC136078122</name>
</gene>
<dbReference type="RefSeq" id="XP_065649158.1">
    <property type="nucleotide sequence ID" value="XM_065793086.1"/>
</dbReference>
<name>A0ABM4BJG5_HYDVU</name>
<evidence type="ECO:0000313" key="2">
    <source>
        <dbReference type="RefSeq" id="XP_065649158.1"/>
    </source>
</evidence>